<protein>
    <submittedName>
        <fullName evidence="2">Uncharacterized protein</fullName>
    </submittedName>
</protein>
<keyword evidence="1" id="KW-0472">Membrane</keyword>
<sequence>MKDAIQDCCQPRTQLQENMQFPEDILLLEETTHMSFGAIRAALIGMSFTVLMIVALVRFFYHSAEPQPAAVSYEVHAAQPASTLASNAPQATVQGVAN</sequence>
<gene>
    <name evidence="2" type="ORF">GO988_06950</name>
</gene>
<dbReference type="AlphaFoldDB" id="A0A7K1TCD0"/>
<reference evidence="2 3" key="1">
    <citation type="submission" date="2019-12" db="EMBL/GenBank/DDBJ databases">
        <title>Hymenobacter sp. HMF4947 Genome sequencing and assembly.</title>
        <authorList>
            <person name="Kang H."/>
            <person name="Cha I."/>
            <person name="Kim H."/>
            <person name="Joh K."/>
        </authorList>
    </citation>
    <scope>NUCLEOTIDE SEQUENCE [LARGE SCALE GENOMIC DNA]</scope>
    <source>
        <strain evidence="2 3">HMF4947</strain>
    </source>
</reference>
<comment type="caution">
    <text evidence="2">The sequence shown here is derived from an EMBL/GenBank/DDBJ whole genome shotgun (WGS) entry which is preliminary data.</text>
</comment>
<dbReference type="EMBL" id="WQKZ01000002">
    <property type="protein sequence ID" value="MVN76058.1"/>
    <property type="molecule type" value="Genomic_DNA"/>
</dbReference>
<evidence type="ECO:0000313" key="3">
    <source>
        <dbReference type="Proteomes" id="UP000441336"/>
    </source>
</evidence>
<name>A0A7K1TCD0_9BACT</name>
<organism evidence="2 3">
    <name type="scientific">Hymenobacter ginkgonis</name>
    <dbReference type="NCBI Taxonomy" id="2682976"/>
    <lineage>
        <taxon>Bacteria</taxon>
        <taxon>Pseudomonadati</taxon>
        <taxon>Bacteroidota</taxon>
        <taxon>Cytophagia</taxon>
        <taxon>Cytophagales</taxon>
        <taxon>Hymenobacteraceae</taxon>
        <taxon>Hymenobacter</taxon>
    </lineage>
</organism>
<evidence type="ECO:0000313" key="2">
    <source>
        <dbReference type="EMBL" id="MVN76058.1"/>
    </source>
</evidence>
<proteinExistence type="predicted"/>
<feature type="transmembrane region" description="Helical" evidence="1">
    <location>
        <begin position="38"/>
        <end position="61"/>
    </location>
</feature>
<keyword evidence="1" id="KW-0812">Transmembrane</keyword>
<dbReference type="Proteomes" id="UP000441336">
    <property type="component" value="Unassembled WGS sequence"/>
</dbReference>
<dbReference type="RefSeq" id="WP_157563522.1">
    <property type="nucleotide sequence ID" value="NZ_WQKZ01000002.1"/>
</dbReference>
<keyword evidence="1" id="KW-1133">Transmembrane helix</keyword>
<evidence type="ECO:0000256" key="1">
    <source>
        <dbReference type="SAM" id="Phobius"/>
    </source>
</evidence>
<keyword evidence="3" id="KW-1185">Reference proteome</keyword>
<accession>A0A7K1TCD0</accession>